<evidence type="ECO:0000259" key="1">
    <source>
        <dbReference type="Pfam" id="PF07993"/>
    </source>
</evidence>
<dbReference type="Pfam" id="PF07993">
    <property type="entry name" value="NAD_binding_4"/>
    <property type="match status" value="1"/>
</dbReference>
<sequence>MIAHSACTNVVTDRRELGQRGLHLVHREYYNDPRPLPPVCLFFFGPCGYPTRLFFMVNGNQQYTLMTSGTGLVGQYMIRNAMAAGKRIAVIVRRSKKQTAYERVEAILQRFEAELGRELPRPVCLEGDIVQPNLGLSAGATDWVRNNCARMVHGAAVLKFQGADRAEDPWKTNLGGTKNVLAFCRTTGIRDFHYFSTAYVCGNRTDLVRESDLDVGQDFRNDYERSKFEAEHAVRAAPHLDQLTVYRPAVISGDCQTGYTTSYHGLHTYLRLMSLLVPMVEPDENGVRHTPIRLPMTGQERRNVVPIDWVANVVSRLLDTPEAHGQTYHLTPRIHLTPRKIIDCCCSYFNSDGVEFRGDDNVPGDELNGFERNYFSGVSLYESYNSTDPKFDNSNLLKFTSDLPCPEIDETVIHRYMAFGLADRWGKRRDRGVNSPSPLVDFLRDATVASMRQEPDEACQVQTHAHLGLDILGPGGGQWRVARRHGSARFEVAHGLPCPHTPTIRANANVLAKLTTEQDLCPTEIRRYLSGNACTATVFRDAVDMCRTLFSEVAFA</sequence>
<evidence type="ECO:0000313" key="2">
    <source>
        <dbReference type="EMBL" id="QDT07307.1"/>
    </source>
</evidence>
<gene>
    <name evidence="2" type="primary">lgrD_2</name>
    <name evidence="2" type="ORF">K227x_57340</name>
</gene>
<dbReference type="PANTHER" id="PTHR43245">
    <property type="entry name" value="BIFUNCTIONAL POLYMYXIN RESISTANCE PROTEIN ARNA"/>
    <property type="match status" value="1"/>
</dbReference>
<organism evidence="2 3">
    <name type="scientific">Rubripirellula lacrimiformis</name>
    <dbReference type="NCBI Taxonomy" id="1930273"/>
    <lineage>
        <taxon>Bacteria</taxon>
        <taxon>Pseudomonadati</taxon>
        <taxon>Planctomycetota</taxon>
        <taxon>Planctomycetia</taxon>
        <taxon>Pirellulales</taxon>
        <taxon>Pirellulaceae</taxon>
        <taxon>Rubripirellula</taxon>
    </lineage>
</organism>
<name>A0A517NJJ2_9BACT</name>
<dbReference type="InterPro" id="IPR013120">
    <property type="entry name" value="FAR_NAD-bd"/>
</dbReference>
<dbReference type="PANTHER" id="PTHR43245:SF51">
    <property type="entry name" value="SHORT CHAIN DEHYDROGENASE_REDUCTASE FAMILY 42E, MEMBER 2"/>
    <property type="match status" value="1"/>
</dbReference>
<proteinExistence type="predicted"/>
<dbReference type="KEGG" id="rlc:K227x_57340"/>
<accession>A0A517NJJ2</accession>
<dbReference type="Gene3D" id="3.40.50.720">
    <property type="entry name" value="NAD(P)-binding Rossmann-like Domain"/>
    <property type="match status" value="1"/>
</dbReference>
<dbReference type="CDD" id="cd05263">
    <property type="entry name" value="MupV_like_SDR_e"/>
    <property type="match status" value="1"/>
</dbReference>
<dbReference type="EMBL" id="CP036525">
    <property type="protein sequence ID" value="QDT07307.1"/>
    <property type="molecule type" value="Genomic_DNA"/>
</dbReference>
<dbReference type="InterPro" id="IPR036291">
    <property type="entry name" value="NAD(P)-bd_dom_sf"/>
</dbReference>
<dbReference type="Proteomes" id="UP000318538">
    <property type="component" value="Chromosome"/>
</dbReference>
<dbReference type="SUPFAM" id="SSF51735">
    <property type="entry name" value="NAD(P)-binding Rossmann-fold domains"/>
    <property type="match status" value="1"/>
</dbReference>
<dbReference type="AlphaFoldDB" id="A0A517NJJ2"/>
<evidence type="ECO:0000313" key="3">
    <source>
        <dbReference type="Proteomes" id="UP000318538"/>
    </source>
</evidence>
<keyword evidence="3" id="KW-1185">Reference proteome</keyword>
<feature type="domain" description="Thioester reductase (TE)" evidence="1">
    <location>
        <begin position="67"/>
        <end position="313"/>
    </location>
</feature>
<reference evidence="2 3" key="1">
    <citation type="submission" date="2019-02" db="EMBL/GenBank/DDBJ databases">
        <title>Deep-cultivation of Planctomycetes and their phenomic and genomic characterization uncovers novel biology.</title>
        <authorList>
            <person name="Wiegand S."/>
            <person name="Jogler M."/>
            <person name="Boedeker C."/>
            <person name="Pinto D."/>
            <person name="Vollmers J."/>
            <person name="Rivas-Marin E."/>
            <person name="Kohn T."/>
            <person name="Peeters S.H."/>
            <person name="Heuer A."/>
            <person name="Rast P."/>
            <person name="Oberbeckmann S."/>
            <person name="Bunk B."/>
            <person name="Jeske O."/>
            <person name="Meyerdierks A."/>
            <person name="Storesund J.E."/>
            <person name="Kallscheuer N."/>
            <person name="Luecker S."/>
            <person name="Lage O.M."/>
            <person name="Pohl T."/>
            <person name="Merkel B.J."/>
            <person name="Hornburger P."/>
            <person name="Mueller R.-W."/>
            <person name="Bruemmer F."/>
            <person name="Labrenz M."/>
            <person name="Spormann A.M."/>
            <person name="Op den Camp H."/>
            <person name="Overmann J."/>
            <person name="Amann R."/>
            <person name="Jetten M.S.M."/>
            <person name="Mascher T."/>
            <person name="Medema M.H."/>
            <person name="Devos D.P."/>
            <person name="Kaster A.-K."/>
            <person name="Ovreas L."/>
            <person name="Rohde M."/>
            <person name="Galperin M.Y."/>
            <person name="Jogler C."/>
        </authorList>
    </citation>
    <scope>NUCLEOTIDE SEQUENCE [LARGE SCALE GENOMIC DNA]</scope>
    <source>
        <strain evidence="2 3">K22_7</strain>
    </source>
</reference>
<protein>
    <submittedName>
        <fullName evidence="2">Linear gramicidin synthase subunit D</fullName>
    </submittedName>
</protein>
<dbReference type="InterPro" id="IPR050177">
    <property type="entry name" value="Lipid_A_modif_metabolic_enz"/>
</dbReference>